<evidence type="ECO:0000256" key="1">
    <source>
        <dbReference type="SAM" id="MobiDB-lite"/>
    </source>
</evidence>
<proteinExistence type="predicted"/>
<evidence type="ECO:0000313" key="3">
    <source>
        <dbReference type="Proteomes" id="UP000308267"/>
    </source>
</evidence>
<name>A0A4S2M3U1_OPIFE</name>
<accession>A0A4S2M3U1</accession>
<feature type="region of interest" description="Disordered" evidence="1">
    <location>
        <begin position="170"/>
        <end position="229"/>
    </location>
</feature>
<dbReference type="OrthoDB" id="6255672at2759"/>
<keyword evidence="3" id="KW-1185">Reference proteome</keyword>
<dbReference type="EMBL" id="SJOL01006250">
    <property type="protein sequence ID" value="TGZ69039.1"/>
    <property type="molecule type" value="Genomic_DNA"/>
</dbReference>
<gene>
    <name evidence="2" type="ORF">CRM22_003957</name>
</gene>
<sequence length="229" mass="26431">MCLYYGRLVGLLRMEYNTAVLRLGTNSRADYSLTSKQFMGFQRIYDYLRLLVSLVDSLFEEEQRSNVFHFLPSWIIFPSSRLVLYLTALLELQIPFIRQDHVCHFWLPKMIRKHRSDPTQLSRATDFFTRLIHLATALLAPSSTFLHPICLEDVSVDNLTLAISSTSVSRHSESESESSRTEPVADSERGRKKVIDGNQSRSPWNQSRCKRIDTSVPRKPLAESSNKQF</sequence>
<evidence type="ECO:0000313" key="2">
    <source>
        <dbReference type="EMBL" id="TGZ69039.1"/>
    </source>
</evidence>
<protein>
    <submittedName>
        <fullName evidence="2">Uncharacterized protein</fullName>
    </submittedName>
</protein>
<feature type="compositionally biased region" description="Basic and acidic residues" evidence="1">
    <location>
        <begin position="186"/>
        <end position="195"/>
    </location>
</feature>
<feature type="compositionally biased region" description="Basic and acidic residues" evidence="1">
    <location>
        <begin position="170"/>
        <end position="180"/>
    </location>
</feature>
<dbReference type="AlphaFoldDB" id="A0A4S2M3U1"/>
<organism evidence="2 3">
    <name type="scientific">Opisthorchis felineus</name>
    <dbReference type="NCBI Taxonomy" id="147828"/>
    <lineage>
        <taxon>Eukaryota</taxon>
        <taxon>Metazoa</taxon>
        <taxon>Spiralia</taxon>
        <taxon>Lophotrochozoa</taxon>
        <taxon>Platyhelminthes</taxon>
        <taxon>Trematoda</taxon>
        <taxon>Digenea</taxon>
        <taxon>Opisthorchiida</taxon>
        <taxon>Opisthorchiata</taxon>
        <taxon>Opisthorchiidae</taxon>
        <taxon>Opisthorchis</taxon>
    </lineage>
</organism>
<comment type="caution">
    <text evidence="2">The sequence shown here is derived from an EMBL/GenBank/DDBJ whole genome shotgun (WGS) entry which is preliminary data.</text>
</comment>
<feature type="compositionally biased region" description="Polar residues" evidence="1">
    <location>
        <begin position="197"/>
        <end position="207"/>
    </location>
</feature>
<dbReference type="STRING" id="147828.A0A4S2M3U1"/>
<reference evidence="2 3" key="1">
    <citation type="journal article" date="2019" name="BMC Genomics">
        <title>New insights from Opisthorchis felineus genome: update on genomics of the epidemiologically important liver flukes.</title>
        <authorList>
            <person name="Ershov N.I."/>
            <person name="Mordvinov V.A."/>
            <person name="Prokhortchouk E.B."/>
            <person name="Pakharukova M.Y."/>
            <person name="Gunbin K.V."/>
            <person name="Ustyantsev K."/>
            <person name="Genaev M.A."/>
            <person name="Blinov A.G."/>
            <person name="Mazur A."/>
            <person name="Boulygina E."/>
            <person name="Tsygankova S."/>
            <person name="Khrameeva E."/>
            <person name="Chekanov N."/>
            <person name="Fan G."/>
            <person name="Xiao A."/>
            <person name="Zhang H."/>
            <person name="Xu X."/>
            <person name="Yang H."/>
            <person name="Solovyev V."/>
            <person name="Lee S.M."/>
            <person name="Liu X."/>
            <person name="Afonnikov D.A."/>
            <person name="Skryabin K.G."/>
        </authorList>
    </citation>
    <scope>NUCLEOTIDE SEQUENCE [LARGE SCALE GENOMIC DNA]</scope>
    <source>
        <strain evidence="2">AK-0245</strain>
        <tissue evidence="2">Whole organism</tissue>
    </source>
</reference>
<dbReference type="Proteomes" id="UP000308267">
    <property type="component" value="Unassembled WGS sequence"/>
</dbReference>